<dbReference type="RefSeq" id="WP_262598960.1">
    <property type="nucleotide sequence ID" value="NZ_CP103300.1"/>
</dbReference>
<reference evidence="2" key="1">
    <citation type="submission" date="2022-10" db="EMBL/GenBank/DDBJ databases">
        <title>Completed Genome Sequence of two octocoral isolated bacterium, Endozoicomonas euniceicola EF212T and Endozoicomonas gorgoniicola PS125T.</title>
        <authorList>
            <person name="Chiou Y.-J."/>
            <person name="Chen Y.-H."/>
        </authorList>
    </citation>
    <scope>NUCLEOTIDE SEQUENCE</scope>
    <source>
        <strain evidence="2">EF212</strain>
    </source>
</reference>
<evidence type="ECO:0000313" key="2">
    <source>
        <dbReference type="EMBL" id="UYM16657.1"/>
    </source>
</evidence>
<feature type="chain" id="PRO_5045189669" evidence="1">
    <location>
        <begin position="24"/>
        <end position="292"/>
    </location>
</feature>
<dbReference type="Proteomes" id="UP001163255">
    <property type="component" value="Chromosome"/>
</dbReference>
<keyword evidence="3" id="KW-1185">Reference proteome</keyword>
<accession>A0ABY6GV66</accession>
<evidence type="ECO:0000313" key="3">
    <source>
        <dbReference type="Proteomes" id="UP001163255"/>
    </source>
</evidence>
<name>A0ABY6GV66_9GAMM</name>
<sequence length="292" mass="32156">MKKRIAHIILFSMAIFCFPSARAVNFQKFIIQLNGMSLLEITKRQEPYSRGASYDVQAVSPANGQFVRYNLEPDTSDQASTSTRPSLLNRILTYCFAPTFPDSIREISIESLLQALILTHRKLGGRSFVVTIHDDGKAELSMQALSGSRIRAETTFHLAGSAPWDGFLDSTSTSDNRLLHYFFNTANHAHLRHFIYLSGESTDTNGSIDLDLDLDLISSNRRFDWSLNVQVSQRGEETLVLNVVGVVGRNGLPAEVLQQRAPLSAQFGELENLLPGAIGEAIQPGISGSGAQ</sequence>
<feature type="signal peptide" evidence="1">
    <location>
        <begin position="1"/>
        <end position="23"/>
    </location>
</feature>
<evidence type="ECO:0000256" key="1">
    <source>
        <dbReference type="SAM" id="SignalP"/>
    </source>
</evidence>
<proteinExistence type="predicted"/>
<dbReference type="EMBL" id="CP103300">
    <property type="protein sequence ID" value="UYM16657.1"/>
    <property type="molecule type" value="Genomic_DNA"/>
</dbReference>
<gene>
    <name evidence="2" type="ORF">NX720_01620</name>
</gene>
<keyword evidence="1" id="KW-0732">Signal</keyword>
<organism evidence="2 3">
    <name type="scientific">Endozoicomonas euniceicola</name>
    <dbReference type="NCBI Taxonomy" id="1234143"/>
    <lineage>
        <taxon>Bacteria</taxon>
        <taxon>Pseudomonadati</taxon>
        <taxon>Pseudomonadota</taxon>
        <taxon>Gammaproteobacteria</taxon>
        <taxon>Oceanospirillales</taxon>
        <taxon>Endozoicomonadaceae</taxon>
        <taxon>Endozoicomonas</taxon>
    </lineage>
</organism>
<protein>
    <submittedName>
        <fullName evidence="2">Uncharacterized protein</fullName>
    </submittedName>
</protein>